<evidence type="ECO:0000256" key="2">
    <source>
        <dbReference type="SAM" id="Phobius"/>
    </source>
</evidence>
<dbReference type="Proteomes" id="UP000620104">
    <property type="component" value="Unassembled WGS sequence"/>
</dbReference>
<keyword evidence="2" id="KW-0472">Membrane</keyword>
<accession>A0A8H3TYT8</accession>
<keyword evidence="2" id="KW-0812">Transmembrane</keyword>
<feature type="compositionally biased region" description="Pro residues" evidence="1">
    <location>
        <begin position="212"/>
        <end position="229"/>
    </location>
</feature>
<name>A0A8H3TYT8_9TREE</name>
<feature type="region of interest" description="Disordered" evidence="1">
    <location>
        <begin position="279"/>
        <end position="298"/>
    </location>
</feature>
<sequence>MSVPTNPMDLPTTKRLLAEHIARGDITQADVDLLRRGYRSMAMTTFLGSLIGIPVYIALSRRRPPPSMLARLGVAGMMAGTGSFLGFTIGGAAAAMEVSQHMEDSQRKLHIFEDIMVTSKRTAATQGQFGPTVAAEWEDPSSSSSSTTDNTGSPIASAVSQNGNVVWDAEATERRIEAERERDVAATDRGANSITQQTGSTWDRLRQQNTPRQPPSPRSPAPAPAPAPTTPTTRPANPLDLTTTTQSKYAPGLSVEDKIAQESEDERRREQQEFERLMEREREAAAMGKEEGFEKGRW</sequence>
<dbReference type="AlphaFoldDB" id="A0A8H3TYT8"/>
<feature type="compositionally biased region" description="Basic and acidic residues" evidence="1">
    <location>
        <begin position="171"/>
        <end position="186"/>
    </location>
</feature>
<evidence type="ECO:0000256" key="1">
    <source>
        <dbReference type="SAM" id="MobiDB-lite"/>
    </source>
</evidence>
<feature type="compositionally biased region" description="Polar residues" evidence="1">
    <location>
        <begin position="190"/>
        <end position="201"/>
    </location>
</feature>
<protein>
    <submittedName>
        <fullName evidence="3">Uncharacterized protein</fullName>
    </submittedName>
</protein>
<feature type="transmembrane region" description="Helical" evidence="2">
    <location>
        <begin position="41"/>
        <end position="60"/>
    </location>
</feature>
<keyword evidence="4" id="KW-1185">Reference proteome</keyword>
<feature type="compositionally biased region" description="Basic and acidic residues" evidence="1">
    <location>
        <begin position="255"/>
        <end position="273"/>
    </location>
</feature>
<evidence type="ECO:0000313" key="3">
    <source>
        <dbReference type="EMBL" id="GHJ89597.1"/>
    </source>
</evidence>
<feature type="transmembrane region" description="Helical" evidence="2">
    <location>
        <begin position="72"/>
        <end position="96"/>
    </location>
</feature>
<gene>
    <name evidence="3" type="ORF">NliqN6_5999</name>
</gene>
<organism evidence="3 4">
    <name type="scientific">Naganishia liquefaciens</name>
    <dbReference type="NCBI Taxonomy" id="104408"/>
    <lineage>
        <taxon>Eukaryota</taxon>
        <taxon>Fungi</taxon>
        <taxon>Dikarya</taxon>
        <taxon>Basidiomycota</taxon>
        <taxon>Agaricomycotina</taxon>
        <taxon>Tremellomycetes</taxon>
        <taxon>Filobasidiales</taxon>
        <taxon>Filobasidiaceae</taxon>
        <taxon>Naganishia</taxon>
    </lineage>
</organism>
<comment type="caution">
    <text evidence="3">The sequence shown here is derived from an EMBL/GenBank/DDBJ whole genome shotgun (WGS) entry which is preliminary data.</text>
</comment>
<feature type="compositionally biased region" description="Polar residues" evidence="1">
    <location>
        <begin position="147"/>
        <end position="164"/>
    </location>
</feature>
<keyword evidence="2" id="KW-1133">Transmembrane helix</keyword>
<dbReference type="OrthoDB" id="2574290at2759"/>
<proteinExistence type="predicted"/>
<reference evidence="3" key="1">
    <citation type="submission" date="2020-07" db="EMBL/GenBank/DDBJ databases">
        <title>Draft Genome Sequence of a Deep-Sea Yeast, Naganishia (Cryptococcus) liquefaciens strain N6.</title>
        <authorList>
            <person name="Han Y.W."/>
            <person name="Kajitani R."/>
            <person name="Morimoto H."/>
            <person name="Parhat M."/>
            <person name="Tsubouchi H."/>
            <person name="Bakenova O."/>
            <person name="Ogata M."/>
            <person name="Argunhan B."/>
            <person name="Aoki R."/>
            <person name="Kajiwara S."/>
            <person name="Itoh T."/>
            <person name="Iwasaki H."/>
        </authorList>
    </citation>
    <scope>NUCLEOTIDE SEQUENCE</scope>
    <source>
        <strain evidence="3">N6</strain>
    </source>
</reference>
<evidence type="ECO:0000313" key="4">
    <source>
        <dbReference type="Proteomes" id="UP000620104"/>
    </source>
</evidence>
<feature type="region of interest" description="Disordered" evidence="1">
    <location>
        <begin position="133"/>
        <end position="273"/>
    </location>
</feature>
<dbReference type="EMBL" id="BLZA01000048">
    <property type="protein sequence ID" value="GHJ89597.1"/>
    <property type="molecule type" value="Genomic_DNA"/>
</dbReference>